<evidence type="ECO:0000313" key="2">
    <source>
        <dbReference type="EMBL" id="KAK9083065.1"/>
    </source>
</evidence>
<reference evidence="2 3" key="1">
    <citation type="submission" date="2024-01" db="EMBL/GenBank/DDBJ databases">
        <title>Genome assemblies of Stephania.</title>
        <authorList>
            <person name="Yang L."/>
        </authorList>
    </citation>
    <scope>NUCLEOTIDE SEQUENCE [LARGE SCALE GENOMIC DNA]</scope>
    <source>
        <strain evidence="2">JXDWG</strain>
        <tissue evidence="2">Leaf</tissue>
    </source>
</reference>
<dbReference type="EMBL" id="JBBNAG010000013">
    <property type="protein sequence ID" value="KAK9083065.1"/>
    <property type="molecule type" value="Genomic_DNA"/>
</dbReference>
<evidence type="ECO:0000256" key="1">
    <source>
        <dbReference type="SAM" id="MobiDB-lite"/>
    </source>
</evidence>
<feature type="region of interest" description="Disordered" evidence="1">
    <location>
        <begin position="1"/>
        <end position="52"/>
    </location>
</feature>
<feature type="compositionally biased region" description="Basic and acidic residues" evidence="1">
    <location>
        <begin position="27"/>
        <end position="41"/>
    </location>
</feature>
<organism evidence="2 3">
    <name type="scientific">Stephania cephalantha</name>
    <dbReference type="NCBI Taxonomy" id="152367"/>
    <lineage>
        <taxon>Eukaryota</taxon>
        <taxon>Viridiplantae</taxon>
        <taxon>Streptophyta</taxon>
        <taxon>Embryophyta</taxon>
        <taxon>Tracheophyta</taxon>
        <taxon>Spermatophyta</taxon>
        <taxon>Magnoliopsida</taxon>
        <taxon>Ranunculales</taxon>
        <taxon>Menispermaceae</taxon>
        <taxon>Menispermoideae</taxon>
        <taxon>Cissampelideae</taxon>
        <taxon>Stephania</taxon>
    </lineage>
</organism>
<comment type="caution">
    <text evidence="2">The sequence shown here is derived from an EMBL/GenBank/DDBJ whole genome shotgun (WGS) entry which is preliminary data.</text>
</comment>
<dbReference type="AlphaFoldDB" id="A0AAP0DXV8"/>
<sequence length="52" mass="6141">MNDVEQRRGGASPDRSIPDKTQQQWTRKCDFNEARRREGLPTKKTKGMDFWS</sequence>
<name>A0AAP0DXV8_9MAGN</name>
<accession>A0AAP0DXV8</accession>
<gene>
    <name evidence="2" type="ORF">Scep_029536</name>
</gene>
<proteinExistence type="predicted"/>
<protein>
    <submittedName>
        <fullName evidence="2">Uncharacterized protein</fullName>
    </submittedName>
</protein>
<evidence type="ECO:0000313" key="3">
    <source>
        <dbReference type="Proteomes" id="UP001419268"/>
    </source>
</evidence>
<keyword evidence="3" id="KW-1185">Reference proteome</keyword>
<dbReference type="Proteomes" id="UP001419268">
    <property type="component" value="Unassembled WGS sequence"/>
</dbReference>